<dbReference type="AlphaFoldDB" id="A0A7R9GXF2"/>
<sequence>MYIEYASSYSLRGAMSFALAIRNTVSEARQAMLTTTSLIRPVDIMSVGVEEEVELLPYTGIRSNVESTTPREISGSATSSNEKALLARLWGDFDSRYMKPFLTHTRPTLLETLPVCCNSLARLLTTTEQMTHDGVGRNHLDSNSDLGLEENELGYGETRRSSIHRVIFLLLRILKKSSSLLSLWCCRTRKTDACIGYLQVLGVAL</sequence>
<protein>
    <submittedName>
        <fullName evidence="4">Uncharacterized protein</fullName>
    </submittedName>
</protein>
<dbReference type="GO" id="GO:0006885">
    <property type="term" value="P:regulation of pH"/>
    <property type="evidence" value="ECO:0007669"/>
    <property type="project" value="InterPro"/>
</dbReference>
<evidence type="ECO:0000313" key="4">
    <source>
        <dbReference type="EMBL" id="CAD7401402.1"/>
    </source>
</evidence>
<keyword evidence="3" id="KW-1003">Cell membrane</keyword>
<organism evidence="4">
    <name type="scientific">Timema poppense</name>
    <name type="common">Walking stick</name>
    <dbReference type="NCBI Taxonomy" id="170557"/>
    <lineage>
        <taxon>Eukaryota</taxon>
        <taxon>Metazoa</taxon>
        <taxon>Ecdysozoa</taxon>
        <taxon>Arthropoda</taxon>
        <taxon>Hexapoda</taxon>
        <taxon>Insecta</taxon>
        <taxon>Pterygota</taxon>
        <taxon>Neoptera</taxon>
        <taxon>Polyneoptera</taxon>
        <taxon>Phasmatodea</taxon>
        <taxon>Timematodea</taxon>
        <taxon>Timematoidea</taxon>
        <taxon>Timematidae</taxon>
        <taxon>Timema</taxon>
    </lineage>
</organism>
<dbReference type="GO" id="GO:0005886">
    <property type="term" value="C:plasma membrane"/>
    <property type="evidence" value="ECO:0007669"/>
    <property type="project" value="UniProtKB-SubCell"/>
</dbReference>
<gene>
    <name evidence="4" type="ORF">TPSB3V08_LOCUS3084</name>
</gene>
<dbReference type="PRINTS" id="PR01088">
    <property type="entry name" value="NAHEXCHNGR6"/>
</dbReference>
<comment type="similarity">
    <text evidence="2">Belongs to the monovalent cation:proton antiporter 1 (CPA1) transporter (TC 2.A.36) family.</text>
</comment>
<evidence type="ECO:0000256" key="3">
    <source>
        <dbReference type="ARBA" id="ARBA00022475"/>
    </source>
</evidence>
<dbReference type="InterPro" id="IPR002090">
    <property type="entry name" value="NHE-6/7/9"/>
</dbReference>
<name>A0A7R9GXF2_TIMPO</name>
<dbReference type="EMBL" id="OD001310">
    <property type="protein sequence ID" value="CAD7401402.1"/>
    <property type="molecule type" value="Genomic_DNA"/>
</dbReference>
<evidence type="ECO:0000256" key="1">
    <source>
        <dbReference type="ARBA" id="ARBA00004651"/>
    </source>
</evidence>
<reference evidence="4" key="1">
    <citation type="submission" date="2020-11" db="EMBL/GenBank/DDBJ databases">
        <authorList>
            <person name="Tran Van P."/>
        </authorList>
    </citation>
    <scope>NUCLEOTIDE SEQUENCE</scope>
</reference>
<proteinExistence type="inferred from homology"/>
<evidence type="ECO:0000256" key="2">
    <source>
        <dbReference type="ARBA" id="ARBA00007367"/>
    </source>
</evidence>
<dbReference type="GO" id="GO:0015385">
    <property type="term" value="F:sodium:proton antiporter activity"/>
    <property type="evidence" value="ECO:0007669"/>
    <property type="project" value="InterPro"/>
</dbReference>
<comment type="subcellular location">
    <subcellularLocation>
        <location evidence="1">Cell membrane</location>
        <topology evidence="1">Multi-pass membrane protein</topology>
    </subcellularLocation>
</comment>
<keyword evidence="3" id="KW-0472">Membrane</keyword>
<accession>A0A7R9GXF2</accession>